<protein>
    <recommendedName>
        <fullName evidence="5">VWFA domain-containing protein</fullName>
    </recommendedName>
</protein>
<dbReference type="PANTHER" id="PTHR22796">
    <property type="entry name" value="URG4-RELATED"/>
    <property type="match status" value="1"/>
</dbReference>
<accession>A0A815NE44</accession>
<sequence>MSSFQSSQTNGNNYNDLLLIWCDPGVDSEENKQARETFTKIYDRFQTFQTVVECENAIRQRPTTDRIDLITTGGFAQDMMPRIHGLAQLSTVYIFCINEKKYTKWAESFNKVKAIIVNSTKLISTIQYDYEQRKNQTTPTTAVHYTLDYFINAGERQYADNTIDDIAKKLVGEFKSSPNRDFNALISETVQPLMYLLKREQNLADFSNILKSLLIKERNIPCINLRQLVDNILVHSDKLLRRRLITLISKRNPVPLIQPCRDSMNNEYRSISDIIHVWDYRLPVLLSFGIGKCRGKTLLLNTIFHSNFEPSVKDDYFVNTIDVDFGYQFSERRPINVADSHGEISVKILTETSMLFNGFLIHIESKYLCANSSNVLQYLKLLSPQSYIILLIRDVEDEDDAALRTTVANVTSFCSNSCVHYLPNVIDKENIENKTKIDEVRENIFHDAHRHQCCSEEILQKHLINLLDDAQRQNLLQETAFINSVRPNLIDGKKENYPVYASFTTLCEKRAEAFKIDPYGKIFEDEQLQRLNLELFRADADFKEKLKKDSRTYGAGFKTFFNLLRNEESRLINLDVLSIELKKQRATKETNEERLPFYEQLSLEIHWRNAMVCSVGLSDADQHILVQAYRDYLAAGNSFEIVDGDNFEMQTNFLTKVMHLFPNKKFFVISIVGQQNSGKSTLLNFLFGTLFETHSRRCTKGVYGTLVNVQNITSKSKLIPLDYDYILLVDTEGILSIQKKDTQYDRKIILFCLAVSHLMIVNVDGEVNEVVKDFFISCTQALKYLGETRVIQPTVRFVFNRRTVTDKTYCEDLFQRVHDPLNKNNLGNIIDLQRENFHVLPTAFNRHPTEILNGRCSILSADIKFVTHAQKLTEMIILSSLDIIQRTGDYFCKPTNWIGFADRVLQTIKKHPDLTRFQDAFERSQYNTIRECIRKDFEEHLTAVLSRQLIWKNIRNNFADIKGCFNNAYKKLLDTLQEKLKDHCNHHQASEAVLKCSSEFMRAQLSNIFSSWEISAIMASKRHKIDEIFGSIDTKLHKKAISITHKNCLMDRESAKKMFDEELQDIFNEIQKQFIPRNVWEQSIDIIFHLLNTFSEDDLPSEANVLIYLDFLNELDNTSDKPISMNSCLAKIKDKFISVTSDSNPLAEHRIHESPTILLADVQRSYTFLDNGALERIFMDTHSDGKMKRQAFQQGTRKLYSKLFDENWKTIIQIPKILNTLFVDLQQIFSSTNKNESWTEIHLAKKVLEKVNDVIQKCNKELNTFNFCLSKEFRSALYTYAVIGTTLYYYNEQKTHIIDILKQAHANREKSIERFLPWVVLMDNDDQRAAENCTNGLLQVLRQSMESELKETIEKHIHNNMAILSRHSIIKELDHDVYDAPDDWLLRYVLDLPELITERLDEKWMILKQVSDTELSTLLNPILATIDDFFQLIEAVNSNLQRQGAHCLNFVDDLFKLKDEQMNTYANDKEFCMAKLFYYYLIDEPFPTEIYTRNDSIYIVDPKWRTIAGTFPKPSAEIKQIFLLLRDVFETSRIRYLGNFLEHILKQQNETKHAIQHQLSSYIEAQYSLFKEQVYERVRSCQGRCPCCQRVCDFDHYSIDITSPIGQGDNKHRCQSGHQIRAMGGIYYETTYEASVSRCEFIQDDGRVIINGNRPQTWKDFKSANSTWNYDDDLEVCKALETPHGYIWERIGKQLCQHFANGMKFVKENRLLANHYIFLLDHSGSMNEKQSDDNNRTFWQILTGTNNNSNQKVLSPWEHLGQAVRDFINIRIHQASLNDQITIILFANRAERIFNREKLTNIDVDRINTPMNIYGCGTDFSAAFEKLIEVLEEIDNHPDRDVLRQTIVFMTDGYPQEYPTEKLQQLCTYRTGWYKSQFFILDF</sequence>
<dbReference type="Pfam" id="PF13519">
    <property type="entry name" value="VWA_2"/>
    <property type="match status" value="1"/>
</dbReference>
<feature type="domain" description="VWFA" evidence="1">
    <location>
        <begin position="1715"/>
        <end position="1883"/>
    </location>
</feature>
<dbReference type="Gene3D" id="3.40.50.300">
    <property type="entry name" value="P-loop containing nucleotide triphosphate hydrolases"/>
    <property type="match status" value="1"/>
</dbReference>
<dbReference type="Pfam" id="PF25683">
    <property type="entry name" value="URGCP_GTPase"/>
    <property type="match status" value="1"/>
</dbReference>
<dbReference type="EMBL" id="CAJNOR010003625">
    <property type="protein sequence ID" value="CAF1431917.1"/>
    <property type="molecule type" value="Genomic_DNA"/>
</dbReference>
<dbReference type="GO" id="GO:0003924">
    <property type="term" value="F:GTPase activity"/>
    <property type="evidence" value="ECO:0007669"/>
    <property type="project" value="InterPro"/>
</dbReference>
<evidence type="ECO:0000259" key="1">
    <source>
        <dbReference type="PROSITE" id="PS50234"/>
    </source>
</evidence>
<dbReference type="PANTHER" id="PTHR22796:SF1">
    <property type="entry name" value="VWFA DOMAIN-CONTAINING PROTEIN"/>
    <property type="match status" value="1"/>
</dbReference>
<evidence type="ECO:0008006" key="5">
    <source>
        <dbReference type="Google" id="ProtNLM"/>
    </source>
</evidence>
<dbReference type="CDD" id="cd00198">
    <property type="entry name" value="vWFA"/>
    <property type="match status" value="1"/>
</dbReference>
<dbReference type="InterPro" id="IPR036465">
    <property type="entry name" value="vWFA_dom_sf"/>
</dbReference>
<dbReference type="SUPFAM" id="SSF52540">
    <property type="entry name" value="P-loop containing nucleoside triphosphate hydrolases"/>
    <property type="match status" value="1"/>
</dbReference>
<reference evidence="3" key="1">
    <citation type="submission" date="2021-02" db="EMBL/GenBank/DDBJ databases">
        <authorList>
            <person name="Nowell W R."/>
        </authorList>
    </citation>
    <scope>NUCLEOTIDE SEQUENCE</scope>
</reference>
<dbReference type="InterPro" id="IPR002035">
    <property type="entry name" value="VWF_A"/>
</dbReference>
<evidence type="ECO:0000313" key="3">
    <source>
        <dbReference type="EMBL" id="CAF1431917.1"/>
    </source>
</evidence>
<dbReference type="PROSITE" id="PS50234">
    <property type="entry name" value="VWFA"/>
    <property type="match status" value="1"/>
</dbReference>
<evidence type="ECO:0000259" key="2">
    <source>
        <dbReference type="PROSITE" id="PS51717"/>
    </source>
</evidence>
<dbReference type="PROSITE" id="PS51717">
    <property type="entry name" value="G_VLIG"/>
    <property type="match status" value="1"/>
</dbReference>
<comment type="caution">
    <text evidence="3">The sequence shown here is derived from an EMBL/GenBank/DDBJ whole genome shotgun (WGS) entry which is preliminary data.</text>
</comment>
<organism evidence="3 4">
    <name type="scientific">Adineta ricciae</name>
    <name type="common">Rotifer</name>
    <dbReference type="NCBI Taxonomy" id="249248"/>
    <lineage>
        <taxon>Eukaryota</taxon>
        <taxon>Metazoa</taxon>
        <taxon>Spiralia</taxon>
        <taxon>Gnathifera</taxon>
        <taxon>Rotifera</taxon>
        <taxon>Eurotatoria</taxon>
        <taxon>Bdelloidea</taxon>
        <taxon>Adinetida</taxon>
        <taxon>Adinetidae</taxon>
        <taxon>Adineta</taxon>
    </lineage>
</organism>
<dbReference type="InterPro" id="IPR027417">
    <property type="entry name" value="P-loop_NTPase"/>
</dbReference>
<gene>
    <name evidence="3" type="ORF">XAT740_LOCUS35823</name>
</gene>
<dbReference type="InterPro" id="IPR030383">
    <property type="entry name" value="G_VLIG_dom"/>
</dbReference>
<dbReference type="GO" id="GO:0005525">
    <property type="term" value="F:GTP binding"/>
    <property type="evidence" value="ECO:0007669"/>
    <property type="project" value="InterPro"/>
</dbReference>
<dbReference type="Gene3D" id="3.40.50.410">
    <property type="entry name" value="von Willebrand factor, type A domain"/>
    <property type="match status" value="1"/>
</dbReference>
<dbReference type="Proteomes" id="UP000663828">
    <property type="component" value="Unassembled WGS sequence"/>
</dbReference>
<dbReference type="SUPFAM" id="SSF53300">
    <property type="entry name" value="vWA-like"/>
    <property type="match status" value="1"/>
</dbReference>
<proteinExistence type="predicted"/>
<name>A0A815NE44_ADIRI</name>
<keyword evidence="4" id="KW-1185">Reference proteome</keyword>
<feature type="domain" description="VLIG-type G" evidence="2">
    <location>
        <begin position="663"/>
        <end position="774"/>
    </location>
</feature>
<evidence type="ECO:0000313" key="4">
    <source>
        <dbReference type="Proteomes" id="UP000663828"/>
    </source>
</evidence>